<dbReference type="SMART" id="SM00283">
    <property type="entry name" value="MA"/>
    <property type="match status" value="1"/>
</dbReference>
<sequence>MNWFNNLKIKKKQIMGFLFIAMFIVIVGIVGIVNMERIDSGSNMLYNNNLQTIKNLDEFNANSMILRLDLINLVESRDSNGVQDTLNKMNDLRDKNTKILNTYKQENLNSDQRALADNLSSQLISWRKICDNIVDLMKNSKYDDAMVLNKKAASYRNKLTETTQKLIKIESGNADRNNENNYNTYKSSMYIIILIIIIGAIAAMLLGNKIASVISKEVNKILFYANALSKGDLTKSIEVSSRDEIGMIAQELNKANENIKKLILEIIHDTEEISASSEELSATTQEISSMMLSVKESTEQIANGSQNLSSVSEEISASSEEIKASTNELSGKADKSTKSSSEIKNRAVNVKNKASKSMKQSDEIYEEKRNNIIKAIEDGKIVSEVKIMAASIGDIAEQTNLLALNAAIEAARAGEDGKGFSVVSDEVKKLAEQSSAAVENINKMVLKVENAFKNMSESSKQILDYIVSSVKPDYQFMMEVGIQYEKDAEFVNSISREIDDSSNHMSELISQINNAIQSAASTAEEGASNSEEILGGVEEVTKASQDVSTSSQSQSELAERLVDMVNKFKI</sequence>
<keyword evidence="6" id="KW-1133">Transmembrane helix</keyword>
<dbReference type="Pfam" id="PF00672">
    <property type="entry name" value="HAMP"/>
    <property type="match status" value="1"/>
</dbReference>
<evidence type="ECO:0000313" key="9">
    <source>
        <dbReference type="EMBL" id="MBP2031895.1"/>
    </source>
</evidence>
<dbReference type="InterPro" id="IPR024478">
    <property type="entry name" value="HlyB_4HB_MCP"/>
</dbReference>
<evidence type="ECO:0000256" key="3">
    <source>
        <dbReference type="PROSITE-ProRule" id="PRU00284"/>
    </source>
</evidence>
<keyword evidence="6" id="KW-0812">Transmembrane</keyword>
<accession>A0ABS4KQM9</accession>
<proteinExistence type="inferred from homology"/>
<comment type="similarity">
    <text evidence="2">Belongs to the methyl-accepting chemotaxis (MCP) protein family.</text>
</comment>
<feature type="region of interest" description="Disordered" evidence="5">
    <location>
        <begin position="322"/>
        <end position="362"/>
    </location>
</feature>
<evidence type="ECO:0000256" key="2">
    <source>
        <dbReference type="ARBA" id="ARBA00029447"/>
    </source>
</evidence>
<dbReference type="PANTHER" id="PTHR32089:SF112">
    <property type="entry name" value="LYSOZYME-LIKE PROTEIN-RELATED"/>
    <property type="match status" value="1"/>
</dbReference>
<dbReference type="Pfam" id="PF00015">
    <property type="entry name" value="MCPsignal"/>
    <property type="match status" value="1"/>
</dbReference>
<feature type="coiled-coil region" evidence="4">
    <location>
        <begin position="245"/>
        <end position="272"/>
    </location>
</feature>
<dbReference type="InterPro" id="IPR004090">
    <property type="entry name" value="Chemotax_Me-accpt_rcpt"/>
</dbReference>
<dbReference type="Gene3D" id="6.10.340.10">
    <property type="match status" value="1"/>
</dbReference>
<evidence type="ECO:0000256" key="5">
    <source>
        <dbReference type="SAM" id="MobiDB-lite"/>
    </source>
</evidence>
<dbReference type="PRINTS" id="PR00260">
    <property type="entry name" value="CHEMTRNSDUCR"/>
</dbReference>
<evidence type="ECO:0000259" key="7">
    <source>
        <dbReference type="PROSITE" id="PS50111"/>
    </source>
</evidence>
<feature type="domain" description="Methyl-accepting transducer" evidence="7">
    <location>
        <begin position="283"/>
        <end position="534"/>
    </location>
</feature>
<dbReference type="InterPro" id="IPR004089">
    <property type="entry name" value="MCPsignal_dom"/>
</dbReference>
<dbReference type="PROSITE" id="PS50885">
    <property type="entry name" value="HAMP"/>
    <property type="match status" value="1"/>
</dbReference>
<dbReference type="PANTHER" id="PTHR32089">
    <property type="entry name" value="METHYL-ACCEPTING CHEMOTAXIS PROTEIN MCPB"/>
    <property type="match status" value="1"/>
</dbReference>
<evidence type="ECO:0000256" key="4">
    <source>
        <dbReference type="SAM" id="Coils"/>
    </source>
</evidence>
<feature type="domain" description="HAMP" evidence="8">
    <location>
        <begin position="225"/>
        <end position="264"/>
    </location>
</feature>
<keyword evidence="6" id="KW-0472">Membrane</keyword>
<dbReference type="InterPro" id="IPR003660">
    <property type="entry name" value="HAMP_dom"/>
</dbReference>
<dbReference type="CDD" id="cd06225">
    <property type="entry name" value="HAMP"/>
    <property type="match status" value="1"/>
</dbReference>
<feature type="transmembrane region" description="Helical" evidence="6">
    <location>
        <begin position="189"/>
        <end position="207"/>
    </location>
</feature>
<organism evidence="9 10">
    <name type="scientific">Clostridium algifaecis</name>
    <dbReference type="NCBI Taxonomy" id="1472040"/>
    <lineage>
        <taxon>Bacteria</taxon>
        <taxon>Bacillati</taxon>
        <taxon>Bacillota</taxon>
        <taxon>Clostridia</taxon>
        <taxon>Eubacteriales</taxon>
        <taxon>Clostridiaceae</taxon>
        <taxon>Clostridium</taxon>
    </lineage>
</organism>
<dbReference type="EMBL" id="JAGGLM010000002">
    <property type="protein sequence ID" value="MBP2031895.1"/>
    <property type="molecule type" value="Genomic_DNA"/>
</dbReference>
<dbReference type="SUPFAM" id="SSF58104">
    <property type="entry name" value="Methyl-accepting chemotaxis protein (MCP) signaling domain"/>
    <property type="match status" value="1"/>
</dbReference>
<protein>
    <submittedName>
        <fullName evidence="9">Methyl-accepting chemotaxis protein</fullName>
    </submittedName>
</protein>
<evidence type="ECO:0000259" key="8">
    <source>
        <dbReference type="PROSITE" id="PS50885"/>
    </source>
</evidence>
<dbReference type="PROSITE" id="PS50111">
    <property type="entry name" value="CHEMOTAXIS_TRANSDUC_2"/>
    <property type="match status" value="1"/>
</dbReference>
<comment type="caution">
    <text evidence="9">The sequence shown here is derived from an EMBL/GenBank/DDBJ whole genome shotgun (WGS) entry which is preliminary data.</text>
</comment>
<evidence type="ECO:0000313" key="10">
    <source>
        <dbReference type="Proteomes" id="UP001519307"/>
    </source>
</evidence>
<gene>
    <name evidence="9" type="ORF">J2Z42_000560</name>
</gene>
<dbReference type="Gene3D" id="1.10.287.950">
    <property type="entry name" value="Methyl-accepting chemotaxis protein"/>
    <property type="match status" value="1"/>
</dbReference>
<keyword evidence="4" id="KW-0175">Coiled coil</keyword>
<keyword evidence="1 3" id="KW-0807">Transducer</keyword>
<name>A0ABS4KQM9_9CLOT</name>
<dbReference type="Proteomes" id="UP001519307">
    <property type="component" value="Unassembled WGS sequence"/>
</dbReference>
<evidence type="ECO:0000256" key="1">
    <source>
        <dbReference type="ARBA" id="ARBA00023224"/>
    </source>
</evidence>
<evidence type="ECO:0000256" key="6">
    <source>
        <dbReference type="SAM" id="Phobius"/>
    </source>
</evidence>
<dbReference type="SMART" id="SM00304">
    <property type="entry name" value="HAMP"/>
    <property type="match status" value="1"/>
</dbReference>
<feature type="compositionally biased region" description="Basic and acidic residues" evidence="5">
    <location>
        <begin position="331"/>
        <end position="345"/>
    </location>
</feature>
<reference evidence="9 10" key="1">
    <citation type="submission" date="2021-03" db="EMBL/GenBank/DDBJ databases">
        <title>Genomic Encyclopedia of Type Strains, Phase IV (KMG-IV): sequencing the most valuable type-strain genomes for metagenomic binning, comparative biology and taxonomic classification.</title>
        <authorList>
            <person name="Goeker M."/>
        </authorList>
    </citation>
    <scope>NUCLEOTIDE SEQUENCE [LARGE SCALE GENOMIC DNA]</scope>
    <source>
        <strain evidence="9 10">DSM 28783</strain>
    </source>
</reference>
<keyword evidence="10" id="KW-1185">Reference proteome</keyword>
<feature type="transmembrane region" description="Helical" evidence="6">
    <location>
        <begin position="14"/>
        <end position="35"/>
    </location>
</feature>
<dbReference type="Pfam" id="PF12729">
    <property type="entry name" value="4HB_MCP_1"/>
    <property type="match status" value="1"/>
</dbReference>